<keyword evidence="3" id="KW-1185">Reference proteome</keyword>
<comment type="caution">
    <text evidence="2">The sequence shown here is derived from an EMBL/GenBank/DDBJ whole genome shotgun (WGS) entry which is preliminary data.</text>
</comment>
<dbReference type="InterPro" id="IPR023214">
    <property type="entry name" value="HAD_sf"/>
</dbReference>
<evidence type="ECO:0000256" key="1">
    <source>
        <dbReference type="SAM" id="Phobius"/>
    </source>
</evidence>
<evidence type="ECO:0000313" key="3">
    <source>
        <dbReference type="Proteomes" id="UP000004478"/>
    </source>
</evidence>
<keyword evidence="2" id="KW-0378">Hydrolase</keyword>
<keyword evidence="1" id="KW-1133">Transmembrane helix</keyword>
<feature type="transmembrane region" description="Helical" evidence="1">
    <location>
        <begin position="24"/>
        <end position="47"/>
    </location>
</feature>
<dbReference type="Gene3D" id="1.20.1440.100">
    <property type="entry name" value="SG protein - dephosphorylation function"/>
    <property type="match status" value="1"/>
</dbReference>
<dbReference type="InterPro" id="IPR036412">
    <property type="entry name" value="HAD-like_sf"/>
</dbReference>
<proteinExistence type="predicted"/>
<accession>K1L972</accession>
<protein>
    <submittedName>
        <fullName evidence="2">HAD hydrolase, family IB</fullName>
    </submittedName>
</protein>
<dbReference type="AlphaFoldDB" id="K1L972"/>
<sequence length="239" mass="28334">MNIFHWRKLRRFTIKHYSMDKKEIYLFDLCGTLYFSNTTYDFLLWYFKKYNRIKFLKIKLALSLPFKIIWVTSKRIGLKFDIRKILIGTLKGEMVSSVYEEAYLFVGEFLKNRENPQIHELFNEAKRKGADMILVSASIDPVVRAVSNQLRFKNYLATTLEKTAEGVFSGNITKDLQGYKLEALQKEGIDFYQETTLATDNVEDLQLAKACKNVYIITKKRKIGFWERKKEDHWKITYV</sequence>
<organism evidence="2 3">
    <name type="scientific">Cecembia lonarensis (strain CCUG 58316 / KCTC 22772 / LW9)</name>
    <dbReference type="NCBI Taxonomy" id="1225176"/>
    <lineage>
        <taxon>Bacteria</taxon>
        <taxon>Pseudomonadati</taxon>
        <taxon>Bacteroidota</taxon>
        <taxon>Cytophagia</taxon>
        <taxon>Cytophagales</taxon>
        <taxon>Cyclobacteriaceae</taxon>
        <taxon>Cecembia</taxon>
    </lineage>
</organism>
<dbReference type="Proteomes" id="UP000004478">
    <property type="component" value="Unassembled WGS sequence"/>
</dbReference>
<dbReference type="GO" id="GO:0016787">
    <property type="term" value="F:hydrolase activity"/>
    <property type="evidence" value="ECO:0007669"/>
    <property type="project" value="UniProtKB-KW"/>
</dbReference>
<dbReference type="NCBIfam" id="TIGR01488">
    <property type="entry name" value="HAD-SF-IB"/>
    <property type="match status" value="1"/>
</dbReference>
<dbReference type="SUPFAM" id="SSF56784">
    <property type="entry name" value="HAD-like"/>
    <property type="match status" value="1"/>
</dbReference>
<keyword evidence="1" id="KW-0812">Transmembrane</keyword>
<name>K1L972_CECL9</name>
<reference evidence="2 3" key="1">
    <citation type="journal article" date="2012" name="J. Bacteriol.">
        <title>Draft Genome Sequence of Cecembia lonarensis Strain LW9T, Isolated from Lonar Lake, a Haloalkaline Lake in India.</title>
        <authorList>
            <person name="Shivaji S."/>
            <person name="Ara S."/>
            <person name="Singh A."/>
            <person name="Pinnaka A.K."/>
        </authorList>
    </citation>
    <scope>NUCLEOTIDE SEQUENCE [LARGE SCALE GENOMIC DNA]</scope>
    <source>
        <strain evidence="2 3">LW9</strain>
    </source>
</reference>
<dbReference type="EMBL" id="AMGM01000044">
    <property type="protein sequence ID" value="EKB48707.1"/>
    <property type="molecule type" value="Genomic_DNA"/>
</dbReference>
<evidence type="ECO:0000313" key="2">
    <source>
        <dbReference type="EMBL" id="EKB48707.1"/>
    </source>
</evidence>
<dbReference type="Pfam" id="PF12710">
    <property type="entry name" value="HAD"/>
    <property type="match status" value="1"/>
</dbReference>
<gene>
    <name evidence="2" type="ORF">B879_02666</name>
</gene>
<dbReference type="Gene3D" id="3.40.50.1000">
    <property type="entry name" value="HAD superfamily/HAD-like"/>
    <property type="match status" value="1"/>
</dbReference>
<keyword evidence="1" id="KW-0472">Membrane</keyword>